<feature type="domain" description="Rad50/SbcC-type AAA" evidence="6">
    <location>
        <begin position="6"/>
        <end position="207"/>
    </location>
</feature>
<dbReference type="SUPFAM" id="SSF52540">
    <property type="entry name" value="P-loop containing nucleoside triphosphate hydrolases"/>
    <property type="match status" value="2"/>
</dbReference>
<dbReference type="InterPro" id="IPR027417">
    <property type="entry name" value="P-loop_NTPase"/>
</dbReference>
<evidence type="ECO:0000313" key="7">
    <source>
        <dbReference type="EMBL" id="MFC0212069.1"/>
    </source>
</evidence>
<dbReference type="PANTHER" id="PTHR32114:SF2">
    <property type="entry name" value="ABC TRANSPORTER ABCH.3"/>
    <property type="match status" value="1"/>
</dbReference>
<name>A0ABV6DHE2_9BACL</name>
<accession>A0ABV6DHE2</accession>
<feature type="coiled-coil region" evidence="4">
    <location>
        <begin position="185"/>
        <end position="271"/>
    </location>
</feature>
<dbReference type="Gene3D" id="3.40.50.300">
    <property type="entry name" value="P-loop containing nucleotide triphosphate hydrolases"/>
    <property type="match status" value="2"/>
</dbReference>
<feature type="coiled-coil region" evidence="4">
    <location>
        <begin position="357"/>
        <end position="413"/>
    </location>
</feature>
<protein>
    <recommendedName>
        <fullName evidence="3">Nuclease SbcCD subunit C</fullName>
    </recommendedName>
</protein>
<evidence type="ECO:0000256" key="4">
    <source>
        <dbReference type="SAM" id="Coils"/>
    </source>
</evidence>
<organism evidence="7 8">
    <name type="scientific">Paenibacillus chartarius</name>
    <dbReference type="NCBI Taxonomy" id="747481"/>
    <lineage>
        <taxon>Bacteria</taxon>
        <taxon>Bacillati</taxon>
        <taxon>Bacillota</taxon>
        <taxon>Bacilli</taxon>
        <taxon>Bacillales</taxon>
        <taxon>Paenibacillaceae</taxon>
        <taxon>Paenibacillus</taxon>
    </lineage>
</organism>
<keyword evidence="4" id="KW-0175">Coiled coil</keyword>
<evidence type="ECO:0000256" key="3">
    <source>
        <dbReference type="ARBA" id="ARBA00013368"/>
    </source>
</evidence>
<gene>
    <name evidence="7" type="ORF">ACFFK0_06310</name>
</gene>
<feature type="coiled-coil region" evidence="4">
    <location>
        <begin position="786"/>
        <end position="915"/>
    </location>
</feature>
<dbReference type="EMBL" id="JBHLWN010000025">
    <property type="protein sequence ID" value="MFC0212069.1"/>
    <property type="molecule type" value="Genomic_DNA"/>
</dbReference>
<dbReference type="InterPro" id="IPR038729">
    <property type="entry name" value="Rad50/SbcC_AAA"/>
</dbReference>
<evidence type="ECO:0000256" key="1">
    <source>
        <dbReference type="ARBA" id="ARBA00006930"/>
    </source>
</evidence>
<evidence type="ECO:0000259" key="6">
    <source>
        <dbReference type="Pfam" id="PF13476"/>
    </source>
</evidence>
<evidence type="ECO:0000256" key="5">
    <source>
        <dbReference type="SAM" id="MobiDB-lite"/>
    </source>
</evidence>
<comment type="similarity">
    <text evidence="1">Belongs to the SMC family. SbcC subfamily.</text>
</comment>
<evidence type="ECO:0000313" key="8">
    <source>
        <dbReference type="Proteomes" id="UP001589776"/>
    </source>
</evidence>
<feature type="compositionally biased region" description="Basic and acidic residues" evidence="5">
    <location>
        <begin position="640"/>
        <end position="652"/>
    </location>
</feature>
<dbReference type="Pfam" id="PF13558">
    <property type="entry name" value="SbcC_Walker_B"/>
    <property type="match status" value="1"/>
</dbReference>
<sequence>MRPITLQIAGLQSYRELQEIDFTQLTDAGVFGIFGPTGSGKSSVLDAITLALYGKVERAPNGTQGIINQAEQTMSVSFTFELSRPDGADRYRVERQFKRTGDVTVNQTVSRLLRFSPEGTVVLADKAGDVSAQVQELLGLSMPDFTRAVVLPQGKFAEFLTLTGKDRRMMLQRLFRLEAYGDQLAAKVAAKLKEAEVELKELAAEQQGLGDASAEALAAAAERVAEAERMVLQVREELAAAEAVYDELKQLVAWQREQADIDSQLERLREREPDVLRMEQRLALAEQAERLRPYVEQLAEAREQAQAGEARAAQAEAGYAEAERTASAARGGQETAAAALAEQEAALLARIGRLEQAVELELEVARLRSSAAALEQAAVQAEQRLAEVKAAVAKELELREKGLRRQAELKEQLGLCSVSVEESQTLQNAVQELQALSALEAGWREQVAELEQGRRSAAGLAAELRDAKLALEEQGADLLRSLAVNGPQERMLAQAERAAEMLLNSGTAAVQEGKRLREQAERHALAERLAAGLREGDPCPVCGSPHHPAPAAGGAGANEAADGGDLAERFLEEARELQLPLRQLAFRWRGAARQAAELLPEPVRDGWEQAAAALGVVRPEEERQAEAKLADVLLALLGDGKDSGHKREDSARAARNGPAGSGDIDAADAASADGDAAPAAAGVPFAAIVPAAERLTIDEAYRQLEALRQWLRAGERQAAALEAAAARAGSGLRQAERRAQELASRVEAAAELHRTLEAKAAAAESGLTLKREQWRERYPQLAGRDAAAELEALRAKERQAEDLRGRLEKSDVFLTELAAKLEQLQRQEAELDREALQLRTRLQGERQLAEAAQRQLLERLGGEEGRAEPLLAAARASLAALKSAAAAAQAAHERAQAALQRAAELRSAALEAREAAARRLAHAGAAWHAALAGGAGALGTEDAVKAAFLRAEDRSRWVDDVRAHREQERELRARHAQLEARRAGRSASEADWAAAQERLAAAGQRRDAALESRAKAARDNEELAAKHARWQELELRRSERLTRHSRLGKLQTVLRGNAFVEFLAEEQLTQVSRAASERLGRLTRQRYALEVDSAGGFVIRDDANGGVKRPVTTLSGGETFLTSLALALALSAQIQLKGEVPLEFFFLDEGFGTLDPELLETVIHALEKLHTDRLAVGVISHVAELRARLHRRLVVEPAEPSGRGSRVRLERL</sequence>
<comment type="subunit">
    <text evidence="2">Heterodimer of SbcC and SbcD.</text>
</comment>
<dbReference type="Proteomes" id="UP001589776">
    <property type="component" value="Unassembled WGS sequence"/>
</dbReference>
<proteinExistence type="inferred from homology"/>
<comment type="caution">
    <text evidence="7">The sequence shown here is derived from an EMBL/GenBank/DDBJ whole genome shotgun (WGS) entry which is preliminary data.</text>
</comment>
<feature type="compositionally biased region" description="Low complexity" evidence="5">
    <location>
        <begin position="657"/>
        <end position="670"/>
    </location>
</feature>
<reference evidence="7 8" key="1">
    <citation type="submission" date="2024-09" db="EMBL/GenBank/DDBJ databases">
        <authorList>
            <person name="Sun Q."/>
            <person name="Mori K."/>
        </authorList>
    </citation>
    <scope>NUCLEOTIDE SEQUENCE [LARGE SCALE GENOMIC DNA]</scope>
    <source>
        <strain evidence="7 8">CCM 7759</strain>
    </source>
</reference>
<dbReference type="Pfam" id="PF13476">
    <property type="entry name" value="AAA_23"/>
    <property type="match status" value="1"/>
</dbReference>
<keyword evidence="8" id="KW-1185">Reference proteome</keyword>
<feature type="region of interest" description="Disordered" evidence="5">
    <location>
        <begin position="640"/>
        <end position="670"/>
    </location>
</feature>
<dbReference type="PANTHER" id="PTHR32114">
    <property type="entry name" value="ABC TRANSPORTER ABCH.3"/>
    <property type="match status" value="1"/>
</dbReference>
<evidence type="ECO:0000256" key="2">
    <source>
        <dbReference type="ARBA" id="ARBA00011322"/>
    </source>
</evidence>
<dbReference type="RefSeq" id="WP_377469139.1">
    <property type="nucleotide sequence ID" value="NZ_JBHLWN010000025.1"/>
</dbReference>
<feature type="coiled-coil region" evidence="4">
    <location>
        <begin position="732"/>
        <end position="759"/>
    </location>
</feature>